<organism evidence="2 3">
    <name type="scientific">Lactuca sativa</name>
    <name type="common">Garden lettuce</name>
    <dbReference type="NCBI Taxonomy" id="4236"/>
    <lineage>
        <taxon>Eukaryota</taxon>
        <taxon>Viridiplantae</taxon>
        <taxon>Streptophyta</taxon>
        <taxon>Embryophyta</taxon>
        <taxon>Tracheophyta</taxon>
        <taxon>Spermatophyta</taxon>
        <taxon>Magnoliopsida</taxon>
        <taxon>eudicotyledons</taxon>
        <taxon>Gunneridae</taxon>
        <taxon>Pentapetalae</taxon>
        <taxon>asterids</taxon>
        <taxon>campanulids</taxon>
        <taxon>Asterales</taxon>
        <taxon>Asteraceae</taxon>
        <taxon>Cichorioideae</taxon>
        <taxon>Cichorieae</taxon>
        <taxon>Lactucinae</taxon>
        <taxon>Lactuca</taxon>
    </lineage>
</organism>
<dbReference type="EMBL" id="NBSK02000001">
    <property type="protein sequence ID" value="KAJ0225968.1"/>
    <property type="molecule type" value="Genomic_DNA"/>
</dbReference>
<dbReference type="Proteomes" id="UP000235145">
    <property type="component" value="Unassembled WGS sequence"/>
</dbReference>
<evidence type="ECO:0000313" key="3">
    <source>
        <dbReference type="Proteomes" id="UP000235145"/>
    </source>
</evidence>
<evidence type="ECO:0000313" key="2">
    <source>
        <dbReference type="EMBL" id="KAJ0225968.1"/>
    </source>
</evidence>
<dbReference type="InterPro" id="IPR004332">
    <property type="entry name" value="Transposase_MuDR"/>
</dbReference>
<sequence>MVIKPHAIHHVFGNIDFVAMTHKEFIGFLERFTQEKCQKVYYCQPDLEIPKGLTLISNDLEYQEFIDIAYRCGVQLSVYMDYFGTHLLAFYDVVSKEKDIEDNCFVMFNMSMEMNNGIDLTLTKFMSPHKRNMEGVTYDGISQENANEDATKVESAQDVEDDNVPDVKGQPRFNEDIPWKKQLPILGMRFTNPKQLKFMLCNYVVTNGFQLYYEKNDSKRLLVKCCTGECTFRLWASWMCDEQSFQIKSLINEHNCAKNFKLGSIVNYRWIGSHFTREVLENEKLNVRILKGEPKNKFGIEVSMGTCRRARQHAVSLVEGTIIENYAKLWSYGEEIRRSNPGSTIKMSVNSMPDGKT</sequence>
<accession>A0A9R1WPV0</accession>
<reference evidence="2 3" key="1">
    <citation type="journal article" date="2017" name="Nat. Commun.">
        <title>Genome assembly with in vitro proximity ligation data and whole-genome triplication in lettuce.</title>
        <authorList>
            <person name="Reyes-Chin-Wo S."/>
            <person name="Wang Z."/>
            <person name="Yang X."/>
            <person name="Kozik A."/>
            <person name="Arikit S."/>
            <person name="Song C."/>
            <person name="Xia L."/>
            <person name="Froenicke L."/>
            <person name="Lavelle D.O."/>
            <person name="Truco M.J."/>
            <person name="Xia R."/>
            <person name="Zhu S."/>
            <person name="Xu C."/>
            <person name="Xu H."/>
            <person name="Xu X."/>
            <person name="Cox K."/>
            <person name="Korf I."/>
            <person name="Meyers B.C."/>
            <person name="Michelmore R.W."/>
        </authorList>
    </citation>
    <scope>NUCLEOTIDE SEQUENCE [LARGE SCALE GENOMIC DNA]</scope>
    <source>
        <strain evidence="3">cv. Salinas</strain>
        <tissue evidence="2">Seedlings</tissue>
    </source>
</reference>
<dbReference type="PANTHER" id="PTHR31973:SF189">
    <property type="entry name" value="TRANSPOSASE, MUDR, PLANT, MULE TRANSPOSASE DOMAIN PROTEIN-RELATED"/>
    <property type="match status" value="1"/>
</dbReference>
<gene>
    <name evidence="2" type="ORF">LSAT_V11C100026840</name>
</gene>
<feature type="domain" description="Transposase MuDR plant" evidence="1">
    <location>
        <begin position="186"/>
        <end position="247"/>
    </location>
</feature>
<dbReference type="Pfam" id="PF03108">
    <property type="entry name" value="DBD_Tnp_Mut"/>
    <property type="match status" value="1"/>
</dbReference>
<dbReference type="AlphaFoldDB" id="A0A9R1WPV0"/>
<dbReference type="PANTHER" id="PTHR31973">
    <property type="entry name" value="POLYPROTEIN, PUTATIVE-RELATED"/>
    <property type="match status" value="1"/>
</dbReference>
<proteinExistence type="predicted"/>
<evidence type="ECO:0000259" key="1">
    <source>
        <dbReference type="Pfam" id="PF03108"/>
    </source>
</evidence>
<keyword evidence="3" id="KW-1185">Reference proteome</keyword>
<comment type="caution">
    <text evidence="2">The sequence shown here is derived from an EMBL/GenBank/DDBJ whole genome shotgun (WGS) entry which is preliminary data.</text>
</comment>
<protein>
    <recommendedName>
        <fullName evidence="1">Transposase MuDR plant domain-containing protein</fullName>
    </recommendedName>
</protein>
<name>A0A9R1WPV0_LACSA</name>